<dbReference type="EMBL" id="JH793452">
    <property type="protein sequence ID" value="ELQ34057.1"/>
    <property type="molecule type" value="Genomic_DNA"/>
</dbReference>
<proteinExistence type="predicted"/>
<evidence type="ECO:0000313" key="1">
    <source>
        <dbReference type="EMBL" id="ELQ34057.1"/>
    </source>
</evidence>
<gene>
    <name evidence="1" type="ORF">OOU_Y34scaffold00810g3</name>
</gene>
<name>A0AA97PGU2_PYRO3</name>
<organism evidence="1">
    <name type="scientific">Pyricularia oryzae (strain Y34)</name>
    <name type="common">Rice blast fungus</name>
    <name type="synonym">Magnaporthe oryzae</name>
    <dbReference type="NCBI Taxonomy" id="1143189"/>
    <lineage>
        <taxon>Eukaryota</taxon>
        <taxon>Fungi</taxon>
        <taxon>Dikarya</taxon>
        <taxon>Ascomycota</taxon>
        <taxon>Pezizomycotina</taxon>
        <taxon>Sordariomycetes</taxon>
        <taxon>Sordariomycetidae</taxon>
        <taxon>Magnaporthales</taxon>
        <taxon>Pyriculariaceae</taxon>
        <taxon>Pyricularia</taxon>
    </lineage>
</organism>
<protein>
    <submittedName>
        <fullName evidence="1">Uncharacterized protein</fullName>
    </submittedName>
</protein>
<sequence length="73" mass="7709">MGGKKATRRARLHFGESSDWPVNQRGYGRTAGGQAASCHGSVIWVVARRRPSEGAAFCGIGNPVEATRAGILL</sequence>
<dbReference type="Proteomes" id="UP000011086">
    <property type="component" value="Unassembled WGS sequence"/>
</dbReference>
<accession>A0AA97PGU2</accession>
<reference evidence="1" key="1">
    <citation type="journal article" date="2012" name="PLoS Genet.">
        <title>Comparative analysis of the genomes of two field isolates of the rice blast fungus Magnaporthe oryzae.</title>
        <authorList>
            <person name="Xue M."/>
            <person name="Yang J."/>
            <person name="Li Z."/>
            <person name="Hu S."/>
            <person name="Yao N."/>
            <person name="Dean R.A."/>
            <person name="Zhao W."/>
            <person name="Shen M."/>
            <person name="Zhang H."/>
            <person name="Li C."/>
            <person name="Liu L."/>
            <person name="Cao L."/>
            <person name="Xu X."/>
            <person name="Xing Y."/>
            <person name="Hsiang T."/>
            <person name="Zhang Z."/>
            <person name="Xu J.R."/>
            <person name="Peng Y.L."/>
        </authorList>
    </citation>
    <scope>NUCLEOTIDE SEQUENCE</scope>
    <source>
        <strain evidence="1">Y34</strain>
    </source>
</reference>
<dbReference type="AlphaFoldDB" id="A0AA97PGU2"/>